<feature type="transmembrane region" description="Helical" evidence="1">
    <location>
        <begin position="1090"/>
        <end position="1113"/>
    </location>
</feature>
<accession>A0A146K1Y7</accession>
<dbReference type="AlphaFoldDB" id="A0A146K1Y7"/>
<proteinExistence type="predicted"/>
<feature type="transmembrane region" description="Helical" evidence="1">
    <location>
        <begin position="535"/>
        <end position="558"/>
    </location>
</feature>
<name>A0A146K1Y7_9EUKA</name>
<keyword evidence="1" id="KW-0812">Transmembrane</keyword>
<evidence type="ECO:0000256" key="1">
    <source>
        <dbReference type="SAM" id="Phobius"/>
    </source>
</evidence>
<protein>
    <submittedName>
        <fullName evidence="2">Uncharacterized protein</fullName>
    </submittedName>
</protein>
<evidence type="ECO:0000313" key="2">
    <source>
        <dbReference type="EMBL" id="JAP90458.1"/>
    </source>
</evidence>
<organism evidence="2">
    <name type="scientific">Trepomonas sp. PC1</name>
    <dbReference type="NCBI Taxonomy" id="1076344"/>
    <lineage>
        <taxon>Eukaryota</taxon>
        <taxon>Metamonada</taxon>
        <taxon>Diplomonadida</taxon>
        <taxon>Hexamitidae</taxon>
        <taxon>Hexamitinae</taxon>
        <taxon>Trepomonas</taxon>
    </lineage>
</organism>
<feature type="non-terminal residue" evidence="2">
    <location>
        <position position="1"/>
    </location>
</feature>
<keyword evidence="1" id="KW-1133">Transmembrane helix</keyword>
<reference evidence="2" key="1">
    <citation type="submission" date="2015-07" db="EMBL/GenBank/DDBJ databases">
        <title>Adaptation to a free-living lifestyle via gene acquisitions in the diplomonad Trepomonas sp. PC1.</title>
        <authorList>
            <person name="Xu F."/>
            <person name="Jerlstrom-Hultqvist J."/>
            <person name="Kolisko M."/>
            <person name="Simpson A.G.B."/>
            <person name="Roger A.J."/>
            <person name="Svard S.G."/>
            <person name="Andersson J.O."/>
        </authorList>
    </citation>
    <scope>NUCLEOTIDE SEQUENCE</scope>
    <source>
        <strain evidence="2">PC1</strain>
    </source>
</reference>
<gene>
    <name evidence="2" type="ORF">TPC1_30047</name>
</gene>
<dbReference type="EMBL" id="GDID01006148">
    <property type="protein sequence ID" value="JAP90458.1"/>
    <property type="molecule type" value="Transcribed_RNA"/>
</dbReference>
<feature type="transmembrane region" description="Helical" evidence="1">
    <location>
        <begin position="503"/>
        <end position="523"/>
    </location>
</feature>
<sequence>LWQTISNFQYTQMLNETNNLINFVQNGNLNDIKQMYSIVSSSPIITTFIFFGGLPLLFALIAIVACLPTCIGACCCTTASKYAKKNKKLQKQATQQLQSSAIMSKNNMPSTQLMNAESVSQSVKAEFRQDIQLVESLRKKAYKKAKCGKCCYGTWWIISLVYVTAVIYIGVAISSTLSLPKQGSDFINKQSLSISKVVDLAANSIDSSINAVLKTPINLMQTYINGSTQDFTDAVTQLKTVINSGSFIQSFTDGFDQLMHGLFNSLSTIFKYPNVSVNQIIADGKAAISSIFTNFQGLDSKLQLLSTTINSLDADVKAKLNVPAIPESLTDVVGADYADIVNIFLGAVPTYEQFMCTLKGLQLFQSITLPQKISDLLFPYDGNCNLITVDYNAIIGSDLLQLIDQYLQKPNNAIDNIATQMLMTKGWVSLLYSLQTLNISTLFQQMQADENGSPTCSMAWCGILQYGIFETYSAMIQAYVPDFMKSMFQFNDVQGAIDNFAPFLYVAILLVPVLVILITWLCMGCKCMCASNWSIWCCPFVNWFVAISSFFLLLITFISSGVITPLCKEMSTNITKFADFGLNLSQNMGYYDPASVVASLPTSILTSPIKLDLLTTNMNLSSTHSAIASTQLKLKIVPSSILSAFNLNIPLDSLISNVLKLIGLKLPNGNLNDLISPVSAYMDIKFASYSDLTLSFTETDFSQIFDISIEKALLGMLKVNNQTIGDFVKNFITTTLNSILDDSLEFLQSCFHANPSAYISANTQQFLTDIGLNMNFAVDVSSFQSTYDQLLAMKAQTVDESSILLTYDAITQFLTDGTNPDLTVDENNLMNLLSLFFFINQENEFLFDIVDASPSLNALKQRMLPVGNDFQTILDNFNSLNKQSSIDMLSAFNAMDCSAAFNNGFYPTDLQQRLSSRGVIVNSAAFTVGNYHQAHCQIMKQVAQQMQSIDYISTHGLLASVYKLLNINEIQNTMADIYSYIATGSGLDGQPTIGFLGQINGLINSVVKGVFLSASGAINANDPSSMLITQFNQAQMLRSASEFIQIVVNSTFDLLFADTSFINTRLTGLFTQLPQDTANLLFGWLDLYSFAFYLLFLYYFFGPMFMAFSYSYVKLTGTDRRFYKKYHKKGDRMKAQMCGEQQYIPLLVAPKVSREQIYNQAQQQQFVNVAMIGGQPIPIMPNIQPARYFQAK</sequence>
<feature type="transmembrane region" description="Helical" evidence="1">
    <location>
        <begin position="150"/>
        <end position="171"/>
    </location>
</feature>
<keyword evidence="1" id="KW-0472">Membrane</keyword>